<evidence type="ECO:0000256" key="7">
    <source>
        <dbReference type="SAM" id="Phobius"/>
    </source>
</evidence>
<feature type="domain" description="TRAP C4-dicarboxylate transport system permease DctM subunit" evidence="8">
    <location>
        <begin position="12"/>
        <end position="425"/>
    </location>
</feature>
<evidence type="ECO:0000313" key="10">
    <source>
        <dbReference type="Proteomes" id="UP000199073"/>
    </source>
</evidence>
<feature type="transmembrane region" description="Helical" evidence="7">
    <location>
        <begin position="400"/>
        <end position="422"/>
    </location>
</feature>
<dbReference type="EMBL" id="FNJI01000007">
    <property type="protein sequence ID" value="SDO88119.1"/>
    <property type="molecule type" value="Genomic_DNA"/>
</dbReference>
<feature type="transmembrane region" description="Helical" evidence="7">
    <location>
        <begin position="279"/>
        <end position="302"/>
    </location>
</feature>
<feature type="transmembrane region" description="Helical" evidence="7">
    <location>
        <begin position="141"/>
        <end position="165"/>
    </location>
</feature>
<protein>
    <submittedName>
        <fullName evidence="9">TRAP transporter, DctM subunit</fullName>
    </submittedName>
</protein>
<evidence type="ECO:0000256" key="6">
    <source>
        <dbReference type="ARBA" id="ARBA00023136"/>
    </source>
</evidence>
<keyword evidence="2" id="KW-1003">Cell membrane</keyword>
<dbReference type="GO" id="GO:0022857">
    <property type="term" value="F:transmembrane transporter activity"/>
    <property type="evidence" value="ECO:0007669"/>
    <property type="project" value="TreeGrafter"/>
</dbReference>
<dbReference type="RefSeq" id="WP_092220892.1">
    <property type="nucleotide sequence ID" value="NZ_FNJI01000007.1"/>
</dbReference>
<organism evidence="9 10">
    <name type="scientific">Desulforhopalus singaporensis</name>
    <dbReference type="NCBI Taxonomy" id="91360"/>
    <lineage>
        <taxon>Bacteria</taxon>
        <taxon>Pseudomonadati</taxon>
        <taxon>Thermodesulfobacteriota</taxon>
        <taxon>Desulfobulbia</taxon>
        <taxon>Desulfobulbales</taxon>
        <taxon>Desulfocapsaceae</taxon>
        <taxon>Desulforhopalus</taxon>
    </lineage>
</organism>
<evidence type="ECO:0000256" key="3">
    <source>
        <dbReference type="ARBA" id="ARBA00022519"/>
    </source>
</evidence>
<dbReference type="PIRSF" id="PIRSF006066">
    <property type="entry name" value="HI0050"/>
    <property type="match status" value="1"/>
</dbReference>
<name>A0A1H0N5W8_9BACT</name>
<feature type="transmembrane region" description="Helical" evidence="7">
    <location>
        <begin position="220"/>
        <end position="243"/>
    </location>
</feature>
<proteinExistence type="predicted"/>
<dbReference type="Proteomes" id="UP000199073">
    <property type="component" value="Unassembled WGS sequence"/>
</dbReference>
<dbReference type="GO" id="GO:0005886">
    <property type="term" value="C:plasma membrane"/>
    <property type="evidence" value="ECO:0007669"/>
    <property type="project" value="UniProtKB-SubCell"/>
</dbReference>
<evidence type="ECO:0000256" key="5">
    <source>
        <dbReference type="ARBA" id="ARBA00022989"/>
    </source>
</evidence>
<reference evidence="9 10" key="1">
    <citation type="submission" date="2016-10" db="EMBL/GenBank/DDBJ databases">
        <authorList>
            <person name="de Groot N.N."/>
        </authorList>
    </citation>
    <scope>NUCLEOTIDE SEQUENCE [LARGE SCALE GENOMIC DNA]</scope>
    <source>
        <strain evidence="9 10">DSM 12130</strain>
    </source>
</reference>
<evidence type="ECO:0000256" key="1">
    <source>
        <dbReference type="ARBA" id="ARBA00004429"/>
    </source>
</evidence>
<keyword evidence="5 7" id="KW-1133">Transmembrane helix</keyword>
<keyword evidence="4 7" id="KW-0812">Transmembrane</keyword>
<dbReference type="STRING" id="91360.SAMN05660330_01264"/>
<evidence type="ECO:0000259" key="8">
    <source>
        <dbReference type="Pfam" id="PF06808"/>
    </source>
</evidence>
<dbReference type="Pfam" id="PF06808">
    <property type="entry name" value="DctM"/>
    <property type="match status" value="1"/>
</dbReference>
<feature type="transmembrane region" description="Helical" evidence="7">
    <location>
        <begin position="177"/>
        <end position="199"/>
    </location>
</feature>
<evidence type="ECO:0000313" key="9">
    <source>
        <dbReference type="EMBL" id="SDO88119.1"/>
    </source>
</evidence>
<feature type="transmembrane region" description="Helical" evidence="7">
    <location>
        <begin position="322"/>
        <end position="351"/>
    </location>
</feature>
<keyword evidence="10" id="KW-1185">Reference proteome</keyword>
<comment type="subcellular location">
    <subcellularLocation>
        <location evidence="1">Cell inner membrane</location>
        <topology evidence="1">Multi-pass membrane protein</topology>
    </subcellularLocation>
</comment>
<evidence type="ECO:0000256" key="2">
    <source>
        <dbReference type="ARBA" id="ARBA00022475"/>
    </source>
</evidence>
<dbReference type="OrthoDB" id="9785600at2"/>
<feature type="transmembrane region" description="Helical" evidence="7">
    <location>
        <begin position="363"/>
        <end position="388"/>
    </location>
</feature>
<dbReference type="NCBIfam" id="TIGR00786">
    <property type="entry name" value="dctM"/>
    <property type="match status" value="1"/>
</dbReference>
<dbReference type="PANTHER" id="PTHR33362:SF5">
    <property type="entry name" value="C4-DICARBOXYLATE TRAP TRANSPORTER LARGE PERMEASE PROTEIN DCTM"/>
    <property type="match status" value="1"/>
</dbReference>
<keyword evidence="6 7" id="KW-0472">Membrane</keyword>
<dbReference type="InterPro" id="IPR010656">
    <property type="entry name" value="DctM"/>
</dbReference>
<dbReference type="AlphaFoldDB" id="A0A1H0N5W8"/>
<dbReference type="InterPro" id="IPR004681">
    <property type="entry name" value="TRAP_DctM"/>
</dbReference>
<keyword evidence="3" id="KW-0997">Cell inner membrane</keyword>
<feature type="transmembrane region" description="Helical" evidence="7">
    <location>
        <begin position="6"/>
        <end position="39"/>
    </location>
</feature>
<feature type="transmembrane region" description="Helical" evidence="7">
    <location>
        <begin position="100"/>
        <end position="129"/>
    </location>
</feature>
<evidence type="ECO:0000256" key="4">
    <source>
        <dbReference type="ARBA" id="ARBA00022692"/>
    </source>
</evidence>
<accession>A0A1H0N5W8</accession>
<sequence length="435" mass="45936">MEPVTVGVIGILAVFLLLALGMPIAFALMLAGFSGIALLSGVDAALPVSARTVYDEAATYPYMVIPLFIVMGSFAGASGMTKDIYGCLDKWLRILPGGLAVASIAACAAFAAVSGSAVATAATLGNIALPEMKKYNYRDNLATGAVAAGGTLGFLIPPSLGFVVYGMLTEQSIGKLLIAGMIPGIILAISFCATVIIWVRIKPETAPIQATTVSWKQRFVSLRGVLEPLGLFLLVMVGIYGGFFTPTEAGAVGATLLFFSVIIKKKLTWKKLIAALQEALRTSVMVLFLVAGASIFTYFLALSTIPMRAASWVTALDVSPSIILLAIIGVYLFLGCFLDAISMMVLTMPVVYPVMTALHYDPVWFGVVAVLMMQAGLITPPLGLNIFTIAGVAEDVKVEIIFRGVLPFLGAVFFVVTLLIFFPEIATYLPSKMSG</sequence>
<feature type="transmembrane region" description="Helical" evidence="7">
    <location>
        <begin position="60"/>
        <end position="80"/>
    </location>
</feature>
<dbReference type="PANTHER" id="PTHR33362">
    <property type="entry name" value="SIALIC ACID TRAP TRANSPORTER PERMEASE PROTEIN SIAT-RELATED"/>
    <property type="match status" value="1"/>
</dbReference>
<gene>
    <name evidence="9" type="ORF">SAMN05660330_01264</name>
</gene>